<dbReference type="PROSITE" id="PS00461">
    <property type="entry name" value="6PGD"/>
    <property type="match status" value="1"/>
</dbReference>
<evidence type="ECO:0000256" key="13">
    <source>
        <dbReference type="PIRSR" id="PIRSR000109-1"/>
    </source>
</evidence>
<dbReference type="GO" id="GO:0006098">
    <property type="term" value="P:pentose-phosphate shunt"/>
    <property type="evidence" value="ECO:0007669"/>
    <property type="project" value="UniProtKB-KW"/>
</dbReference>
<feature type="binding site" description="in other chain" evidence="14">
    <location>
        <position position="292"/>
    </location>
    <ligand>
        <name>substrate</name>
        <note>ligand shared between dimeric partners</note>
    </ligand>
</feature>
<evidence type="ECO:0000313" key="19">
    <source>
        <dbReference type="Proteomes" id="UP000199541"/>
    </source>
</evidence>
<evidence type="ECO:0000256" key="7">
    <source>
        <dbReference type="ARBA" id="ARBA00022857"/>
    </source>
</evidence>
<comment type="pathway">
    <text evidence="2 12 15">Carbohydrate degradation; pentose phosphate pathway; D-ribulose 5-phosphate from D-glucose 6-phosphate (oxidative stage): step 3/3.</text>
</comment>
<feature type="binding site" description="in other chain" evidence="14">
    <location>
        <begin position="190"/>
        <end position="191"/>
    </location>
    <ligand>
        <name>substrate</name>
        <note>ligand shared between dimeric partners</note>
    </ligand>
</feature>
<evidence type="ECO:0000256" key="11">
    <source>
        <dbReference type="ARBA" id="ARBA00048640"/>
    </source>
</evidence>
<comment type="subunit">
    <text evidence="4 12">Homodimer.</text>
</comment>
<comment type="function">
    <text evidence="1 12">Catalyzes the oxidative decarboxylation of 6-phosphogluconate to ribulose 5-phosphate and CO(2), with concomitant reduction of NADP to NADPH.</text>
</comment>
<keyword evidence="8 12" id="KW-0560">Oxidoreductase</keyword>
<dbReference type="PRINTS" id="PR00076">
    <property type="entry name" value="6PGDHDRGNASE"/>
</dbReference>
<feature type="binding site" evidence="14">
    <location>
        <position position="446"/>
    </location>
    <ligand>
        <name>substrate</name>
        <note>ligand shared between dimeric partners</note>
    </ligand>
</feature>
<dbReference type="InterPro" id="IPR013328">
    <property type="entry name" value="6PGD_dom2"/>
</dbReference>
<feature type="domain" description="6-phosphogluconate dehydrogenase C-terminal" evidence="16">
    <location>
        <begin position="183"/>
        <end position="468"/>
    </location>
</feature>
<dbReference type="SUPFAM" id="SSF51735">
    <property type="entry name" value="NAD(P)-binding Rossmann-fold domains"/>
    <property type="match status" value="1"/>
</dbReference>
<dbReference type="PIRSF" id="PIRSF000109">
    <property type="entry name" value="6PGD"/>
    <property type="match status" value="1"/>
</dbReference>
<dbReference type="InterPro" id="IPR006114">
    <property type="entry name" value="6PGDH_C"/>
</dbReference>
<dbReference type="InterPro" id="IPR036291">
    <property type="entry name" value="NAD(P)-bd_dom_sf"/>
</dbReference>
<reference evidence="18 19" key="2">
    <citation type="submission" date="2016-10" db="EMBL/GenBank/DDBJ databases">
        <authorList>
            <person name="Varghese N."/>
            <person name="Submissions S."/>
        </authorList>
    </citation>
    <scope>NUCLEOTIDE SEQUENCE [LARGE SCALE GENOMIC DNA]</scope>
    <source>
        <strain evidence="18 19">DSM 24802</strain>
    </source>
</reference>
<reference evidence="17" key="3">
    <citation type="submission" date="2023-06" db="EMBL/GenBank/DDBJ databases">
        <authorList>
            <person name="Sun Q."/>
            <person name="Zhou Y."/>
        </authorList>
    </citation>
    <scope>NUCLEOTIDE SEQUENCE</scope>
    <source>
        <strain evidence="17">CGMCC 1.10859</strain>
    </source>
</reference>
<evidence type="ECO:0000256" key="14">
    <source>
        <dbReference type="PIRSR" id="PIRSR000109-2"/>
    </source>
</evidence>
<dbReference type="Gene3D" id="3.40.50.720">
    <property type="entry name" value="NAD(P)-binding Rossmann-like Domain"/>
    <property type="match status" value="1"/>
</dbReference>
<keyword evidence="10 12" id="KW-0570">Pentose shunt</keyword>
<keyword evidence="19" id="KW-1185">Reference proteome</keyword>
<evidence type="ECO:0000259" key="16">
    <source>
        <dbReference type="SMART" id="SM01350"/>
    </source>
</evidence>
<feature type="active site" description="Proton acceptor" evidence="13">
    <location>
        <position position="187"/>
    </location>
</feature>
<dbReference type="FunFam" id="1.10.1040.10:FF:000032">
    <property type="entry name" value="6-phosphogluconate dehydrogenase, decarboxylating"/>
    <property type="match status" value="1"/>
</dbReference>
<evidence type="ECO:0000256" key="15">
    <source>
        <dbReference type="RuleBase" id="RU000485"/>
    </source>
</evidence>
<dbReference type="EMBL" id="FNOB01000019">
    <property type="protein sequence ID" value="SDX52787.1"/>
    <property type="molecule type" value="Genomic_DNA"/>
</dbReference>
<dbReference type="Gene3D" id="1.10.1040.10">
    <property type="entry name" value="N-(1-d-carboxylethyl)-l-norvaline Dehydrogenase, domain 2"/>
    <property type="match status" value="1"/>
</dbReference>
<reference evidence="17" key="1">
    <citation type="journal article" date="2014" name="Int. J. Syst. Evol. Microbiol.">
        <title>Complete genome sequence of Corynebacterium casei LMG S-19264T (=DSM 44701T), isolated from a smear-ripened cheese.</title>
        <authorList>
            <consortium name="US DOE Joint Genome Institute (JGI-PGF)"/>
            <person name="Walter F."/>
            <person name="Albersmeier A."/>
            <person name="Kalinowski J."/>
            <person name="Ruckert C."/>
        </authorList>
    </citation>
    <scope>NUCLEOTIDE SEQUENCE</scope>
    <source>
        <strain evidence="17">CGMCC 1.10859</strain>
    </source>
</reference>
<comment type="caution">
    <text evidence="17">The sequence shown here is derived from an EMBL/GenBank/DDBJ whole genome shotgun (WGS) entry which is preliminary data.</text>
</comment>
<dbReference type="SUPFAM" id="SSF48179">
    <property type="entry name" value="6-phosphogluconate dehydrogenase C-terminal domain-like"/>
    <property type="match status" value="1"/>
</dbReference>
<feature type="active site" description="Proton donor" evidence="13">
    <location>
        <position position="194"/>
    </location>
</feature>
<dbReference type="InterPro" id="IPR006113">
    <property type="entry name" value="6PGDH_Gnd/GntZ"/>
</dbReference>
<dbReference type="GO" id="GO:0004616">
    <property type="term" value="F:phosphogluconate dehydrogenase (decarboxylating) activity"/>
    <property type="evidence" value="ECO:0007669"/>
    <property type="project" value="UniProtKB-EC"/>
</dbReference>
<evidence type="ECO:0000256" key="10">
    <source>
        <dbReference type="ARBA" id="ARBA00023126"/>
    </source>
</evidence>
<gene>
    <name evidence="17" type="primary">gntZ</name>
    <name evidence="17" type="ORF">GCM10008024_33590</name>
    <name evidence="18" type="ORF">SAMN05444006_11919</name>
</gene>
<protein>
    <recommendedName>
        <fullName evidence="6 12">6-phosphogluconate dehydrogenase, decarboxylating</fullName>
        <ecNumber evidence="5 12">1.1.1.44</ecNumber>
    </recommendedName>
</protein>
<dbReference type="EC" id="1.1.1.44" evidence="5 12"/>
<feature type="binding site" description="in other chain" evidence="14">
    <location>
        <position position="265"/>
    </location>
    <ligand>
        <name>substrate</name>
        <note>ligand shared between dimeric partners</note>
    </ligand>
</feature>
<evidence type="ECO:0000256" key="6">
    <source>
        <dbReference type="ARBA" id="ARBA00018193"/>
    </source>
</evidence>
<dbReference type="SMART" id="SM01350">
    <property type="entry name" value="6PGD"/>
    <property type="match status" value="1"/>
</dbReference>
<feature type="binding site" description="in other chain" evidence="14">
    <location>
        <position position="107"/>
    </location>
    <ligand>
        <name>substrate</name>
        <note>ligand shared between dimeric partners</note>
    </ligand>
</feature>
<evidence type="ECO:0000256" key="9">
    <source>
        <dbReference type="ARBA" id="ARBA00023064"/>
    </source>
</evidence>
<sequence length="469" mass="49994">MEEGMTAKIGIYGLGTMGAALALNMAEKGIPVAVSNRSDDLIDAFMARAADHAARITRCDDLAGLVAALPRPRFVLAMIPSTAPMDALLDDVIPMLDAGDTVIDAGNADFHDTRRRAARLDGAGLHFVGLGVSGGEAGARHGPSMMFGGTEQSWQGLQPLLEPVAARFHGTPCVARLGPDGAGHFVKTVHNGIEYADMQMIAECYDLLRFGTGRDVAEVAEVFDAWNRGPLASYLMEITAKVLRYGDPFGPGPMVDAIVDAAGQKGTGRWTVIEAVRLGQSASMIEGAVAARAWSAERDLRAAADRAFGGARGALQLRAEDLERAVLAARVLEYAQGFRILGAASEEYDWALDPARIAEIWRAGCIIRAALLDDISDAFRAGAPQGQLLLSPRFRAVLEDGIPALRDVVGKAIASGVAVPALSAALGFWDSLRQARGTANLIQAQRDYFGRHGFDRRDGKDSHHGPWWD</sequence>
<evidence type="ECO:0000313" key="17">
    <source>
        <dbReference type="EMBL" id="GHE04842.1"/>
    </source>
</evidence>
<dbReference type="Proteomes" id="UP000199541">
    <property type="component" value="Unassembled WGS sequence"/>
</dbReference>
<feature type="binding site" description="in other chain" evidence="14">
    <location>
        <begin position="133"/>
        <end position="135"/>
    </location>
    <ligand>
        <name>substrate</name>
        <note>ligand shared between dimeric partners</note>
    </ligand>
</feature>
<dbReference type="NCBIfam" id="TIGR00873">
    <property type="entry name" value="gnd"/>
    <property type="match status" value="1"/>
</dbReference>
<proteinExistence type="inferred from homology"/>
<keyword evidence="7 12" id="KW-0521">NADP</keyword>
<evidence type="ECO:0000256" key="5">
    <source>
        <dbReference type="ARBA" id="ARBA00013011"/>
    </source>
</evidence>
<dbReference type="InterPro" id="IPR006184">
    <property type="entry name" value="6PGdom_BS"/>
</dbReference>
<keyword evidence="9 15" id="KW-0311">Gluconate utilization</keyword>
<dbReference type="AlphaFoldDB" id="A0AAN5A150"/>
<dbReference type="InterPro" id="IPR008927">
    <property type="entry name" value="6-PGluconate_DH-like_C_sf"/>
</dbReference>
<evidence type="ECO:0000313" key="20">
    <source>
        <dbReference type="Proteomes" id="UP000634647"/>
    </source>
</evidence>
<dbReference type="Proteomes" id="UP000634647">
    <property type="component" value="Unassembled WGS sequence"/>
</dbReference>
<accession>A0AAN5A150</accession>
<evidence type="ECO:0000256" key="4">
    <source>
        <dbReference type="ARBA" id="ARBA00011738"/>
    </source>
</evidence>
<dbReference type="InterPro" id="IPR006115">
    <property type="entry name" value="6PGDH_NADP-bd"/>
</dbReference>
<dbReference type="Pfam" id="PF03446">
    <property type="entry name" value="NAD_binding_2"/>
    <property type="match status" value="1"/>
</dbReference>
<dbReference type="GO" id="GO:0019521">
    <property type="term" value="P:D-gluconate metabolic process"/>
    <property type="evidence" value="ECO:0007669"/>
    <property type="project" value="UniProtKB-KW"/>
</dbReference>
<evidence type="ECO:0000256" key="12">
    <source>
        <dbReference type="PIRNR" id="PIRNR000109"/>
    </source>
</evidence>
<name>A0AAN5A150_9RHOB</name>
<evidence type="ECO:0000313" key="18">
    <source>
        <dbReference type="EMBL" id="SDX52787.1"/>
    </source>
</evidence>
<comment type="similarity">
    <text evidence="3 12 15">Belongs to the 6-phosphogluconate dehydrogenase family.</text>
</comment>
<dbReference type="NCBIfam" id="NF006765">
    <property type="entry name" value="PRK09287.1"/>
    <property type="match status" value="1"/>
</dbReference>
<evidence type="ECO:0000256" key="2">
    <source>
        <dbReference type="ARBA" id="ARBA00004874"/>
    </source>
</evidence>
<dbReference type="Pfam" id="PF00393">
    <property type="entry name" value="6PGD"/>
    <property type="match status" value="1"/>
</dbReference>
<comment type="catalytic activity">
    <reaction evidence="11 12 15">
        <text>6-phospho-D-gluconate + NADP(+) = D-ribulose 5-phosphate + CO2 + NADPH</text>
        <dbReference type="Rhea" id="RHEA:10116"/>
        <dbReference type="ChEBI" id="CHEBI:16526"/>
        <dbReference type="ChEBI" id="CHEBI:57783"/>
        <dbReference type="ChEBI" id="CHEBI:58121"/>
        <dbReference type="ChEBI" id="CHEBI:58349"/>
        <dbReference type="ChEBI" id="CHEBI:58759"/>
        <dbReference type="EC" id="1.1.1.44"/>
    </reaction>
</comment>
<dbReference type="Gene3D" id="1.20.5.320">
    <property type="entry name" value="6-Phosphogluconate Dehydrogenase, domain 3"/>
    <property type="match status" value="1"/>
</dbReference>
<organism evidence="17 20">
    <name type="scientific">Allgaiera indica</name>
    <dbReference type="NCBI Taxonomy" id="765699"/>
    <lineage>
        <taxon>Bacteria</taxon>
        <taxon>Pseudomonadati</taxon>
        <taxon>Pseudomonadota</taxon>
        <taxon>Alphaproteobacteria</taxon>
        <taxon>Rhodobacterales</taxon>
        <taxon>Paracoccaceae</taxon>
        <taxon>Allgaiera</taxon>
    </lineage>
</organism>
<evidence type="ECO:0000256" key="1">
    <source>
        <dbReference type="ARBA" id="ARBA00002526"/>
    </source>
</evidence>
<dbReference type="EMBL" id="BNAB01000019">
    <property type="protein sequence ID" value="GHE04842.1"/>
    <property type="molecule type" value="Genomic_DNA"/>
</dbReference>
<dbReference type="PANTHER" id="PTHR11811">
    <property type="entry name" value="6-PHOSPHOGLUCONATE DEHYDROGENASE"/>
    <property type="match status" value="1"/>
</dbReference>
<dbReference type="InterPro" id="IPR006183">
    <property type="entry name" value="Pgluconate_DH"/>
</dbReference>
<dbReference type="GO" id="GO:0050661">
    <property type="term" value="F:NADP binding"/>
    <property type="evidence" value="ECO:0007669"/>
    <property type="project" value="InterPro"/>
</dbReference>
<feature type="binding site" description="in other chain" evidence="14">
    <location>
        <position position="195"/>
    </location>
    <ligand>
        <name>substrate</name>
        <note>ligand shared between dimeric partners</note>
    </ligand>
</feature>
<evidence type="ECO:0000256" key="3">
    <source>
        <dbReference type="ARBA" id="ARBA00008419"/>
    </source>
</evidence>
<feature type="binding site" evidence="14">
    <location>
        <position position="452"/>
    </location>
    <ligand>
        <name>substrate</name>
        <note>ligand shared between dimeric partners</note>
    </ligand>
</feature>
<evidence type="ECO:0000256" key="8">
    <source>
        <dbReference type="ARBA" id="ARBA00023002"/>
    </source>
</evidence>